<comment type="caution">
    <text evidence="1">The sequence shown here is derived from an EMBL/GenBank/DDBJ whole genome shotgun (WGS) entry which is preliminary data.</text>
</comment>
<evidence type="ECO:0000313" key="1">
    <source>
        <dbReference type="EMBL" id="KAF3498666.1"/>
    </source>
</evidence>
<accession>A0ABQ7AMM3</accession>
<sequence length="103" mass="12202">MKKVMKIIKPKPDPKQRLRDWQRKLRQECRNIERQIRGSALAKEIVSSRRTVNKLYENKAQMNSISMHLGESIGLAVMSRLARNRMQQPGYEIFFRTECNNQV</sequence>
<proteinExistence type="predicted"/>
<organism evidence="1 2">
    <name type="scientific">Brassica cretica</name>
    <name type="common">Mustard</name>
    <dbReference type="NCBI Taxonomy" id="69181"/>
    <lineage>
        <taxon>Eukaryota</taxon>
        <taxon>Viridiplantae</taxon>
        <taxon>Streptophyta</taxon>
        <taxon>Embryophyta</taxon>
        <taxon>Tracheophyta</taxon>
        <taxon>Spermatophyta</taxon>
        <taxon>Magnoliopsida</taxon>
        <taxon>eudicotyledons</taxon>
        <taxon>Gunneridae</taxon>
        <taxon>Pentapetalae</taxon>
        <taxon>rosids</taxon>
        <taxon>malvids</taxon>
        <taxon>Brassicales</taxon>
        <taxon>Brassicaceae</taxon>
        <taxon>Brassiceae</taxon>
        <taxon>Brassica</taxon>
    </lineage>
</organism>
<reference evidence="1 2" key="1">
    <citation type="journal article" date="2020" name="BMC Genomics">
        <title>Intraspecific diversification of the crop wild relative Brassica cretica Lam. using demographic model selection.</title>
        <authorList>
            <person name="Kioukis A."/>
            <person name="Michalopoulou V.A."/>
            <person name="Briers L."/>
            <person name="Pirintsos S."/>
            <person name="Studholme D.J."/>
            <person name="Pavlidis P."/>
            <person name="Sarris P.F."/>
        </authorList>
    </citation>
    <scope>NUCLEOTIDE SEQUENCE [LARGE SCALE GENOMIC DNA]</scope>
    <source>
        <strain evidence="2">cv. PFS-1207/04</strain>
    </source>
</reference>
<protein>
    <submittedName>
        <fullName evidence="1">Uncharacterized protein</fullName>
    </submittedName>
</protein>
<dbReference type="InterPro" id="IPR005024">
    <property type="entry name" value="Snf7_fam"/>
</dbReference>
<dbReference type="PANTHER" id="PTHR10476">
    <property type="entry name" value="CHARGED MULTIVESICULAR BODY PROTEIN"/>
    <property type="match status" value="1"/>
</dbReference>
<keyword evidence="2" id="KW-1185">Reference proteome</keyword>
<gene>
    <name evidence="1" type="ORF">DY000_02054362</name>
</gene>
<evidence type="ECO:0000313" key="2">
    <source>
        <dbReference type="Proteomes" id="UP000266723"/>
    </source>
</evidence>
<dbReference type="Proteomes" id="UP000266723">
    <property type="component" value="Unassembled WGS sequence"/>
</dbReference>
<dbReference type="Gene3D" id="6.10.140.1230">
    <property type="match status" value="1"/>
</dbReference>
<name>A0ABQ7AMM3_BRACR</name>
<dbReference type="EMBL" id="QGKV02002055">
    <property type="protein sequence ID" value="KAF3498666.1"/>
    <property type="molecule type" value="Genomic_DNA"/>
</dbReference>